<dbReference type="Pfam" id="PF10613">
    <property type="entry name" value="Lig_chan-Glu_bd"/>
    <property type="match status" value="1"/>
</dbReference>
<dbReference type="AlphaFoldDB" id="V9PP12"/>
<evidence type="ECO:0000256" key="10">
    <source>
        <dbReference type="ARBA" id="ARBA00023303"/>
    </source>
</evidence>
<dbReference type="InterPro" id="IPR028082">
    <property type="entry name" value="Peripla_BP_I"/>
</dbReference>
<evidence type="ECO:0000256" key="4">
    <source>
        <dbReference type="ARBA" id="ARBA00022989"/>
    </source>
</evidence>
<keyword evidence="6" id="KW-0472">Membrane</keyword>
<dbReference type="Gene3D" id="3.40.50.2300">
    <property type="match status" value="2"/>
</dbReference>
<evidence type="ECO:0000313" key="13">
    <source>
        <dbReference type="EMBL" id="AHA51319.1"/>
    </source>
</evidence>
<sequence length="562" mass="63432">MYNNVIFTLFWVHCGMLRGSYSESSDTVTIALLYEYDEEIPYKEVVQLAVDYINNNTNILSSTTLNATFKQYTPDTNSVIESICQLMEEGVSGFIVPGTSTMVALQADIISPFNIPLISPSATDPFLEAPRLPFLIRMSPSDKYQSMAIFDILEHFGWKEFSILTSADDYGINGMLELEYLVIKNGFVIDEVQHFSIPSDVSTLNISYELSIIKQSLTRIIVLNCQASHAKEVFKLAYDMEMMGAGYAWIVTDAVTSHPKLLEMEGGYLPTYYEGLIGTRPLINKDEVYESFMSNFSVQYNDKVQDITVYNLLTYDAVSVFAHGIQNYLENGNILKEWSKVCDGTLDTYQNVWNNGSVLLQSLKQVEMQGVTDTIKFLSSGSPYYAKYDIVNFRDGNFIKVGNWDKVELTINTDFVFLGDTTTVPLPRPLTLEGFHFKLAVLPEPPFMIEEEEDCSGNECYSGFCVDLVNRLAADLNFTFTFVKPKDGKWGKADDTTKEWNGMVRELMDGDVDMISVDLSINSPRKEVIDFSFPFMDSGIIAIMESKTKSSTNQFFFVAPFT</sequence>
<feature type="domain" description="Ionotropic glutamate receptor L-glutamate and glycine-binding" evidence="12">
    <location>
        <begin position="446"/>
        <end position="509"/>
    </location>
</feature>
<evidence type="ECO:0000256" key="8">
    <source>
        <dbReference type="ARBA" id="ARBA00023180"/>
    </source>
</evidence>
<dbReference type="GO" id="GO:0015276">
    <property type="term" value="F:ligand-gated monoatomic ion channel activity"/>
    <property type="evidence" value="ECO:0007669"/>
    <property type="project" value="InterPro"/>
</dbReference>
<keyword evidence="5" id="KW-0406">Ion transport</keyword>
<dbReference type="InterPro" id="IPR019594">
    <property type="entry name" value="Glu/Gly-bd"/>
</dbReference>
<feature type="signal peptide" evidence="11">
    <location>
        <begin position="1"/>
        <end position="22"/>
    </location>
</feature>
<dbReference type="PANTHER" id="PTHR18966">
    <property type="entry name" value="IONOTROPIC GLUTAMATE RECEPTOR"/>
    <property type="match status" value="1"/>
</dbReference>
<feature type="non-terminal residue" evidence="13">
    <location>
        <position position="562"/>
    </location>
</feature>
<dbReference type="InterPro" id="IPR001828">
    <property type="entry name" value="ANF_lig-bd_rcpt"/>
</dbReference>
<evidence type="ECO:0000256" key="5">
    <source>
        <dbReference type="ARBA" id="ARBA00023065"/>
    </source>
</evidence>
<reference evidence="13" key="1">
    <citation type="journal article" date="2013" name="Science">
        <title>The genome of the ctenophore Mnemiopsis leidyi and its implications for cell type evolution.</title>
        <authorList>
            <consortium name="NISC Comparative Sequencing Program"/>
            <person name="Ryan J.F."/>
            <person name="Pang K."/>
            <person name="Schnitzler C.E."/>
            <person name="Nguyen A.D."/>
            <person name="Moreland R.T."/>
            <person name="Simmons D.K."/>
            <person name="Koch B.J."/>
            <person name="Francis W.R."/>
            <person name="Havlak P."/>
            <person name="Smith S.A."/>
            <person name="Putnam N.H."/>
            <person name="Haddock S.H."/>
            <person name="Dunn C.W."/>
            <person name="Wolfsberg T.G."/>
            <person name="Mullikin J.C."/>
            <person name="Martindale M.Q."/>
            <person name="Baxevanis A.D."/>
        </authorList>
    </citation>
    <scope>NUCLEOTIDE SEQUENCE</scope>
    <source>
        <strain evidence="13">17267</strain>
    </source>
</reference>
<dbReference type="Gene3D" id="3.40.190.10">
    <property type="entry name" value="Periplasmic binding protein-like II"/>
    <property type="match status" value="1"/>
</dbReference>
<keyword evidence="3" id="KW-0812">Transmembrane</keyword>
<name>V9PP12_9METZ</name>
<evidence type="ECO:0000256" key="9">
    <source>
        <dbReference type="ARBA" id="ARBA00023286"/>
    </source>
</evidence>
<keyword evidence="11" id="KW-0732">Signal</keyword>
<organism evidence="13">
    <name type="scientific">Charistephane fugiens</name>
    <dbReference type="NCBI Taxonomy" id="140462"/>
    <lineage>
        <taxon>Eukaryota</taxon>
        <taxon>Metazoa</taxon>
        <taxon>Ctenophora</taxon>
        <taxon>Tentaculata</taxon>
        <taxon>Cydippida</taxon>
        <taxon>Mertensiidae</taxon>
        <taxon>Charistephane</taxon>
    </lineage>
</organism>
<keyword evidence="8" id="KW-0325">Glycoprotein</keyword>
<dbReference type="EMBL" id="KF317387">
    <property type="protein sequence ID" value="AHA51319.1"/>
    <property type="molecule type" value="mRNA"/>
</dbReference>
<dbReference type="SUPFAM" id="SSF53850">
    <property type="entry name" value="Periplasmic binding protein-like II"/>
    <property type="match status" value="1"/>
</dbReference>
<keyword evidence="4" id="KW-1133">Transmembrane helix</keyword>
<keyword evidence="7 13" id="KW-0675">Receptor</keyword>
<accession>V9PP12</accession>
<proteinExistence type="evidence at transcript level"/>
<keyword evidence="10" id="KW-0407">Ion channel</keyword>
<dbReference type="GO" id="GO:0016020">
    <property type="term" value="C:membrane"/>
    <property type="evidence" value="ECO:0007669"/>
    <property type="project" value="UniProtKB-SubCell"/>
</dbReference>
<protein>
    <submittedName>
        <fullName evidence="13">ANF_receptor domain-containing protein</fullName>
    </submittedName>
</protein>
<feature type="chain" id="PRO_5004780451" evidence="11">
    <location>
        <begin position="23"/>
        <end position="562"/>
    </location>
</feature>
<keyword evidence="9" id="KW-1071">Ligand-gated ion channel</keyword>
<keyword evidence="2" id="KW-0813">Transport</keyword>
<evidence type="ECO:0000256" key="2">
    <source>
        <dbReference type="ARBA" id="ARBA00022448"/>
    </source>
</evidence>
<evidence type="ECO:0000256" key="7">
    <source>
        <dbReference type="ARBA" id="ARBA00023170"/>
    </source>
</evidence>
<dbReference type="SUPFAM" id="SSF53822">
    <property type="entry name" value="Periplasmic binding protein-like I"/>
    <property type="match status" value="1"/>
</dbReference>
<dbReference type="Pfam" id="PF01094">
    <property type="entry name" value="ANF_receptor"/>
    <property type="match status" value="1"/>
</dbReference>
<dbReference type="InterPro" id="IPR015683">
    <property type="entry name" value="Ionotropic_Glu_rcpt"/>
</dbReference>
<reference evidence="13" key="2">
    <citation type="submission" date="2016-09" db="EMBL/GenBank/DDBJ databases">
        <authorList>
            <person name="Capua I."/>
            <person name="De Benedictis P."/>
            <person name="Joannis T."/>
            <person name="Lombin L.H."/>
            <person name="Cattoli G."/>
        </authorList>
    </citation>
    <scope>NUCLEOTIDE SEQUENCE</scope>
    <source>
        <strain evidence="13">17267</strain>
    </source>
</reference>
<dbReference type="FunFam" id="3.40.190.10:FF:000210">
    <property type="entry name" value="Glutamate receptor ionotropic, kainate 1"/>
    <property type="match status" value="1"/>
</dbReference>
<evidence type="ECO:0000256" key="3">
    <source>
        <dbReference type="ARBA" id="ARBA00022692"/>
    </source>
</evidence>
<evidence type="ECO:0000256" key="1">
    <source>
        <dbReference type="ARBA" id="ARBA00004141"/>
    </source>
</evidence>
<evidence type="ECO:0000259" key="12">
    <source>
        <dbReference type="SMART" id="SM00918"/>
    </source>
</evidence>
<evidence type="ECO:0000256" key="11">
    <source>
        <dbReference type="SAM" id="SignalP"/>
    </source>
</evidence>
<dbReference type="SMART" id="SM00918">
    <property type="entry name" value="Lig_chan-Glu_bd"/>
    <property type="match status" value="1"/>
</dbReference>
<evidence type="ECO:0000256" key="6">
    <source>
        <dbReference type="ARBA" id="ARBA00023136"/>
    </source>
</evidence>
<comment type="subcellular location">
    <subcellularLocation>
        <location evidence="1">Membrane</location>
        <topology evidence="1">Multi-pass membrane protein</topology>
    </subcellularLocation>
</comment>